<gene>
    <name evidence="11" type="ORF">EUGRSUZ_G00057</name>
</gene>
<dbReference type="EMBL" id="KK198759">
    <property type="protein sequence ID" value="KCW62563.1"/>
    <property type="molecule type" value="Genomic_DNA"/>
</dbReference>
<keyword evidence="5" id="KW-0479">Metal-binding</keyword>
<keyword evidence="4" id="KW-0812">Transmembrane</keyword>
<evidence type="ECO:0000256" key="2">
    <source>
        <dbReference type="ARBA" id="ARBA00010617"/>
    </source>
</evidence>
<dbReference type="InterPro" id="IPR036396">
    <property type="entry name" value="Cyt_P450_sf"/>
</dbReference>
<dbReference type="GO" id="GO:0004497">
    <property type="term" value="F:monooxygenase activity"/>
    <property type="evidence" value="ECO:0007669"/>
    <property type="project" value="UniProtKB-KW"/>
</dbReference>
<dbReference type="GO" id="GO:0016705">
    <property type="term" value="F:oxidoreductase activity, acting on paired donors, with incorporation or reduction of molecular oxygen"/>
    <property type="evidence" value="ECO:0007669"/>
    <property type="project" value="InterPro"/>
</dbReference>
<dbReference type="Gramene" id="KCW62563">
    <property type="protein sequence ID" value="KCW62563"/>
    <property type="gene ID" value="EUGRSUZ_G00057"/>
</dbReference>
<evidence type="ECO:0000256" key="8">
    <source>
        <dbReference type="ARBA" id="ARBA00023004"/>
    </source>
</evidence>
<reference evidence="11" key="1">
    <citation type="submission" date="2013-07" db="EMBL/GenBank/DDBJ databases">
        <title>The genome of Eucalyptus grandis.</title>
        <authorList>
            <person name="Schmutz J."/>
            <person name="Hayes R."/>
            <person name="Myburg A."/>
            <person name="Tuskan G."/>
            <person name="Grattapaglia D."/>
            <person name="Rokhsar D.S."/>
        </authorList>
    </citation>
    <scope>NUCLEOTIDE SEQUENCE</scope>
    <source>
        <tissue evidence="11">Leaf extractions</tissue>
    </source>
</reference>
<dbReference type="PANTHER" id="PTHR47947">
    <property type="entry name" value="CYTOCHROME P450 82C3-RELATED"/>
    <property type="match status" value="1"/>
</dbReference>
<keyword evidence="10" id="KW-0472">Membrane</keyword>
<evidence type="ECO:0000256" key="9">
    <source>
        <dbReference type="ARBA" id="ARBA00023033"/>
    </source>
</evidence>
<dbReference type="InterPro" id="IPR050651">
    <property type="entry name" value="Plant_Cytochrome_P450_Monoox"/>
</dbReference>
<dbReference type="AlphaFoldDB" id="A0A059B8W7"/>
<evidence type="ECO:0008006" key="12">
    <source>
        <dbReference type="Google" id="ProtNLM"/>
    </source>
</evidence>
<keyword evidence="6" id="KW-1133">Transmembrane helix</keyword>
<dbReference type="InterPro" id="IPR002401">
    <property type="entry name" value="Cyt_P450_E_grp-I"/>
</dbReference>
<evidence type="ECO:0000256" key="6">
    <source>
        <dbReference type="ARBA" id="ARBA00022989"/>
    </source>
</evidence>
<organism evidence="11">
    <name type="scientific">Eucalyptus grandis</name>
    <name type="common">Flooded gum</name>
    <dbReference type="NCBI Taxonomy" id="71139"/>
    <lineage>
        <taxon>Eukaryota</taxon>
        <taxon>Viridiplantae</taxon>
        <taxon>Streptophyta</taxon>
        <taxon>Embryophyta</taxon>
        <taxon>Tracheophyta</taxon>
        <taxon>Spermatophyta</taxon>
        <taxon>Magnoliopsida</taxon>
        <taxon>eudicotyledons</taxon>
        <taxon>Gunneridae</taxon>
        <taxon>Pentapetalae</taxon>
        <taxon>rosids</taxon>
        <taxon>malvids</taxon>
        <taxon>Myrtales</taxon>
        <taxon>Myrtaceae</taxon>
        <taxon>Myrtoideae</taxon>
        <taxon>Eucalypteae</taxon>
        <taxon>Eucalyptus</taxon>
    </lineage>
</organism>
<evidence type="ECO:0000256" key="10">
    <source>
        <dbReference type="ARBA" id="ARBA00023136"/>
    </source>
</evidence>
<proteinExistence type="inferred from homology"/>
<dbReference type="InParanoid" id="A0A059B8W7"/>
<dbReference type="GO" id="GO:0020037">
    <property type="term" value="F:heme binding"/>
    <property type="evidence" value="ECO:0007669"/>
    <property type="project" value="InterPro"/>
</dbReference>
<dbReference type="InterPro" id="IPR001128">
    <property type="entry name" value="Cyt_P450"/>
</dbReference>
<dbReference type="PANTHER" id="PTHR47947:SF62">
    <property type="entry name" value="CYTOCHROME P450, FAMILY 81, SUBFAMILY D, POLYPEPTIDE 5"/>
    <property type="match status" value="1"/>
</dbReference>
<evidence type="ECO:0000313" key="11">
    <source>
        <dbReference type="EMBL" id="KCW62563.1"/>
    </source>
</evidence>
<comment type="similarity">
    <text evidence="2">Belongs to the cytochrome P450 family.</text>
</comment>
<dbReference type="GO" id="GO:0005506">
    <property type="term" value="F:iron ion binding"/>
    <property type="evidence" value="ECO:0007669"/>
    <property type="project" value="InterPro"/>
</dbReference>
<evidence type="ECO:0000256" key="4">
    <source>
        <dbReference type="ARBA" id="ARBA00022692"/>
    </source>
</evidence>
<keyword evidence="9" id="KW-0503">Monooxygenase</keyword>
<comment type="subcellular location">
    <subcellularLocation>
        <location evidence="1">Membrane</location>
        <topology evidence="1">Single-pass membrane protein</topology>
    </subcellularLocation>
</comment>
<dbReference type="GO" id="GO:0016020">
    <property type="term" value="C:membrane"/>
    <property type="evidence" value="ECO:0007669"/>
    <property type="project" value="UniProtKB-SubCell"/>
</dbReference>
<dbReference type="Gene3D" id="1.10.630.10">
    <property type="entry name" value="Cytochrome P450"/>
    <property type="match status" value="1"/>
</dbReference>
<evidence type="ECO:0000256" key="1">
    <source>
        <dbReference type="ARBA" id="ARBA00004167"/>
    </source>
</evidence>
<feature type="non-terminal residue" evidence="11">
    <location>
        <position position="305"/>
    </location>
</feature>
<evidence type="ECO:0000256" key="7">
    <source>
        <dbReference type="ARBA" id="ARBA00023002"/>
    </source>
</evidence>
<keyword evidence="7" id="KW-0560">Oxidoreductase</keyword>
<name>A0A059B8W7_EUCGR</name>
<keyword evidence="8" id="KW-0408">Iron</keyword>
<dbReference type="SUPFAM" id="SSF48264">
    <property type="entry name" value="Cytochrome P450"/>
    <property type="match status" value="1"/>
</dbReference>
<protein>
    <recommendedName>
        <fullName evidence="12">Cytochrome P450</fullName>
    </recommendedName>
</protein>
<sequence length="305" mass="35084">MEEQSVLPLFIISLVIIFLTRKLIARKPDQNLPPSPPSLPIIGHLHHLKKPVHRTLLALSRTYGPIISFSIGTRRFVVVSSRSLADECFTQNDVVLANRPRFLLGEYITYNYTVLGSAPYGDHWRNLRRIVAAEIFSSRRLDESLDIRRDEVRCLLRRLLRRAEGPAGGFARVELKSAFTELTFNVMMRITAGKRYYGEDVSDVEEARAFQEMIEEVFKYAGTAYPGDFLPVLRWVGYQGYEKRAAELGKTMDRILQGLVDEHRTKKKEVECDRKKEKSMIEHLLSLQASDPEYYTDDIIKGFAQ</sequence>
<accession>A0A059B8W7</accession>
<evidence type="ECO:0000256" key="3">
    <source>
        <dbReference type="ARBA" id="ARBA00022617"/>
    </source>
</evidence>
<dbReference type="OMA" id="TEPVHRC"/>
<keyword evidence="3" id="KW-0349">Heme</keyword>
<evidence type="ECO:0000256" key="5">
    <source>
        <dbReference type="ARBA" id="ARBA00022723"/>
    </source>
</evidence>
<dbReference type="eggNOG" id="KOG0156">
    <property type="taxonomic scope" value="Eukaryota"/>
</dbReference>
<dbReference type="Pfam" id="PF00067">
    <property type="entry name" value="p450"/>
    <property type="match status" value="1"/>
</dbReference>
<dbReference type="PRINTS" id="PR00463">
    <property type="entry name" value="EP450I"/>
</dbReference>